<gene>
    <name evidence="1" type="ORF">SAMN05216360_11954</name>
</gene>
<proteinExistence type="predicted"/>
<dbReference type="STRING" id="582672.SAMN05216360_11954"/>
<accession>A0A1H0IK42</accession>
<sequence length="330" mass="35575">MRFGAEPMTAALRLPAGLGIAGPYVPHPLHDGERDWPETNCYVDLWIELLHGRGFVPEAMLGFTLRQDFEGDQFTFFKPPAADIERLYGLEVLELAVYAGLEAHALMQMAAGRPVLVEVDAIHLPDTHGTTYGREHGKTTIGILALDPAAGELDYLHNAGRFRLSGADYAGIFGPSVLPPYAEFVKTVAAPLPASDLPGVALDLLAKHRARAPERNPVLAFRDALAATADGLVVQPLSVFHAYAFNTTRQLGANFEMLASHLNWLDANGAGAFAPAAEAAAELSREAKAFQFQLARAFHRRKADGLAPRLDKAAATYERVFAGLDGALGR</sequence>
<dbReference type="AlphaFoldDB" id="A0A1H0IK42"/>
<dbReference type="EMBL" id="FNHS01000019">
    <property type="protein sequence ID" value="SDO31839.1"/>
    <property type="molecule type" value="Genomic_DNA"/>
</dbReference>
<evidence type="ECO:0008006" key="3">
    <source>
        <dbReference type="Google" id="ProtNLM"/>
    </source>
</evidence>
<reference evidence="2" key="1">
    <citation type="submission" date="2016-10" db="EMBL/GenBank/DDBJ databases">
        <authorList>
            <person name="Varghese N."/>
            <person name="Submissions S."/>
        </authorList>
    </citation>
    <scope>NUCLEOTIDE SEQUENCE [LARGE SCALE GENOMIC DNA]</scope>
    <source>
        <strain evidence="2">BL47</strain>
    </source>
</reference>
<dbReference type="Pfam" id="PF08893">
    <property type="entry name" value="DUF1839"/>
    <property type="match status" value="1"/>
</dbReference>
<protein>
    <recommendedName>
        <fullName evidence="3">Succinylarginine dihydrolase</fullName>
    </recommendedName>
</protein>
<evidence type="ECO:0000313" key="1">
    <source>
        <dbReference type="EMBL" id="SDO31839.1"/>
    </source>
</evidence>
<dbReference type="InterPro" id="IPR014989">
    <property type="entry name" value="DUF1839"/>
</dbReference>
<organism evidence="1 2">
    <name type="scientific">Methylobacterium phyllostachyos</name>
    <dbReference type="NCBI Taxonomy" id="582672"/>
    <lineage>
        <taxon>Bacteria</taxon>
        <taxon>Pseudomonadati</taxon>
        <taxon>Pseudomonadota</taxon>
        <taxon>Alphaproteobacteria</taxon>
        <taxon>Hyphomicrobiales</taxon>
        <taxon>Methylobacteriaceae</taxon>
        <taxon>Methylobacterium</taxon>
    </lineage>
</organism>
<name>A0A1H0IK42_9HYPH</name>
<keyword evidence="2" id="KW-1185">Reference proteome</keyword>
<evidence type="ECO:0000313" key="2">
    <source>
        <dbReference type="Proteomes" id="UP000198704"/>
    </source>
</evidence>
<dbReference type="Proteomes" id="UP000198704">
    <property type="component" value="Unassembled WGS sequence"/>
</dbReference>